<dbReference type="InterPro" id="IPR050336">
    <property type="entry name" value="Chromosome_partition/occlusion"/>
</dbReference>
<dbReference type="InterPro" id="IPR036086">
    <property type="entry name" value="ParB/Sulfiredoxin_sf"/>
</dbReference>
<dbReference type="OrthoDB" id="248048at2"/>
<sequence length="297" mass="33325">MTKSQGHRIEMIPIARITVLNTRARNKRQHKEIVDNIEAIGLKRPIKVRRYIEDGVERYGLICGEGRLEALRMLGETEAPAFVADTTETECLVMSLVENIARRQHRPIDLMSEIGNLQKRGYNDVEIGRKIGVSAGWVHMITTLLERGEEKLVAAVETGLIPVSFAIDIARAGSSEVQDILTEACAAGKIKGKKVGILRRLLDRRMRTTAVRDNRLGGKRGKSRRLTVTDLMQIYQREAEKQRLIAKKSDFTHAKLLFLVEVLKDVLSDEGFATLLRAEHLETMPRALAKRIAGEAA</sequence>
<dbReference type="Pfam" id="PF02195">
    <property type="entry name" value="ParB_N"/>
    <property type="match status" value="1"/>
</dbReference>
<dbReference type="PANTHER" id="PTHR33375:SF1">
    <property type="entry name" value="CHROMOSOME-PARTITIONING PROTEIN PARB-RELATED"/>
    <property type="match status" value="1"/>
</dbReference>
<dbReference type="AlphaFoldDB" id="A0A175R9H6"/>
<dbReference type="SUPFAM" id="SSF110849">
    <property type="entry name" value="ParB/Sulfiredoxin"/>
    <property type="match status" value="1"/>
</dbReference>
<evidence type="ECO:0000313" key="2">
    <source>
        <dbReference type="EMBL" id="KTQ96066.1"/>
    </source>
</evidence>
<dbReference type="PANTHER" id="PTHR33375">
    <property type="entry name" value="CHROMOSOME-PARTITIONING PROTEIN PARB-RELATED"/>
    <property type="match status" value="1"/>
</dbReference>
<reference evidence="2 3" key="1">
    <citation type="journal article" date="2016" name="Front. Microbiol.">
        <title>Genomic Resource of Rice Seed Associated Bacteria.</title>
        <authorList>
            <person name="Midha S."/>
            <person name="Bansal K."/>
            <person name="Sharma S."/>
            <person name="Kumar N."/>
            <person name="Patil P.P."/>
            <person name="Chaudhry V."/>
            <person name="Patil P.B."/>
        </authorList>
    </citation>
    <scope>NUCLEOTIDE SEQUENCE [LARGE SCALE GENOMIC DNA]</scope>
    <source>
        <strain evidence="2 3">NS226</strain>
    </source>
</reference>
<dbReference type="GO" id="GO:0007059">
    <property type="term" value="P:chromosome segregation"/>
    <property type="evidence" value="ECO:0007669"/>
    <property type="project" value="TreeGrafter"/>
</dbReference>
<dbReference type="InterPro" id="IPR003115">
    <property type="entry name" value="ParB_N"/>
</dbReference>
<comment type="caution">
    <text evidence="2">The sequence shown here is derived from an EMBL/GenBank/DDBJ whole genome shotgun (WGS) entry which is preliminary data.</text>
</comment>
<dbReference type="SMART" id="SM00470">
    <property type="entry name" value="ParB"/>
    <property type="match status" value="1"/>
</dbReference>
<dbReference type="Pfam" id="PF07506">
    <property type="entry name" value="RepB"/>
    <property type="match status" value="1"/>
</dbReference>
<protein>
    <submittedName>
        <fullName evidence="2">Plasmid stablization protein ParB</fullName>
    </submittedName>
</protein>
<name>A0A175R9H6_9HYPH</name>
<dbReference type="Proteomes" id="UP000078272">
    <property type="component" value="Unassembled WGS sequence"/>
</dbReference>
<evidence type="ECO:0000313" key="3">
    <source>
        <dbReference type="Proteomes" id="UP000078272"/>
    </source>
</evidence>
<dbReference type="Gene3D" id="3.90.1530.30">
    <property type="match status" value="1"/>
</dbReference>
<dbReference type="Gene3D" id="1.10.10.2830">
    <property type="match status" value="1"/>
</dbReference>
<dbReference type="SUPFAM" id="SSF109709">
    <property type="entry name" value="KorB DNA-binding domain-like"/>
    <property type="match status" value="1"/>
</dbReference>
<dbReference type="PATRIC" id="fig|401562.3.peg.1046"/>
<organism evidence="2 3">
    <name type="scientific">Aureimonas ureilytica</name>
    <dbReference type="NCBI Taxonomy" id="401562"/>
    <lineage>
        <taxon>Bacteria</taxon>
        <taxon>Pseudomonadati</taxon>
        <taxon>Pseudomonadota</taxon>
        <taxon>Alphaproteobacteria</taxon>
        <taxon>Hyphomicrobiales</taxon>
        <taxon>Aurantimonadaceae</taxon>
        <taxon>Aureimonas</taxon>
    </lineage>
</organism>
<evidence type="ECO:0000259" key="1">
    <source>
        <dbReference type="SMART" id="SM00470"/>
    </source>
</evidence>
<dbReference type="EMBL" id="LDPZ01000017">
    <property type="protein sequence ID" value="KTQ96066.1"/>
    <property type="molecule type" value="Genomic_DNA"/>
</dbReference>
<dbReference type="InterPro" id="IPR011111">
    <property type="entry name" value="Plasmid_RepB"/>
</dbReference>
<feature type="domain" description="ParB-like N-terminal" evidence="1">
    <location>
        <begin position="10"/>
        <end position="100"/>
    </location>
</feature>
<proteinExistence type="predicted"/>
<accession>A0A175R9H6</accession>
<gene>
    <name evidence="2" type="ORF">NS226_08375</name>
</gene>
<dbReference type="GO" id="GO:0005694">
    <property type="term" value="C:chromosome"/>
    <property type="evidence" value="ECO:0007669"/>
    <property type="project" value="TreeGrafter"/>
</dbReference>